<accession>A0A1D8ETQ6</accession>
<dbReference type="RefSeq" id="YP_009596951.1">
    <property type="nucleotide sequence ID" value="NC_041893.1"/>
</dbReference>
<sequence>MTATYFLNRAHIDLPATAPVGIDREVEDMATAQPSRIIGKKCAAIPQSVVCTGAGEPAER</sequence>
<reference evidence="1 2" key="1">
    <citation type="submission" date="2016-07" db="EMBL/GenBank/DDBJ databases">
        <authorList>
            <person name="Modlin R.L."/>
            <person name="Cheng L.S."/>
            <person name="Marinelli L.J."/>
            <person name="Grosset N."/>
            <person name="Gautier M."/>
            <person name="Fitz-Gibbon S."/>
            <person name="Pellegrini M."/>
            <person name="Bowman C.A."/>
            <person name="Russell D.A."/>
            <person name="Jacobs-Sera D."/>
            <person name="Hatfull G.F."/>
        </authorList>
    </citation>
    <scope>NUCLEOTIDE SEQUENCE [LARGE SCALE GENOMIC DNA]</scope>
</reference>
<name>A0A1D8ETQ6_9CAUD</name>
<dbReference type="GeneID" id="40072554"/>
<proteinExistence type="predicted"/>
<dbReference type="OrthoDB" id="36175at10239"/>
<dbReference type="EMBL" id="KX620751">
    <property type="protein sequence ID" value="AOT24443.1"/>
    <property type="molecule type" value="Genomic_DNA"/>
</dbReference>
<evidence type="ECO:0000313" key="2">
    <source>
        <dbReference type="Proteomes" id="UP000225090"/>
    </source>
</evidence>
<dbReference type="KEGG" id="vg:40072554"/>
<protein>
    <submittedName>
        <fullName evidence="1">Uncharacterized protein</fullName>
    </submittedName>
</protein>
<dbReference type="Proteomes" id="UP000225090">
    <property type="component" value="Segment"/>
</dbReference>
<evidence type="ECO:0000313" key="1">
    <source>
        <dbReference type="EMBL" id="AOT24443.1"/>
    </source>
</evidence>
<gene>
    <name evidence="1" type="primary">30</name>
    <name evidence="1" type="ORF">DOUCETTE_30</name>
</gene>
<keyword evidence="2" id="KW-1185">Reference proteome</keyword>
<organism evidence="1 2">
    <name type="scientific">Propionibacterium phage Doucette</name>
    <dbReference type="NCBI Taxonomy" id="1897534"/>
    <lineage>
        <taxon>Viruses</taxon>
        <taxon>Duplodnaviria</taxon>
        <taxon>Heunggongvirae</taxon>
        <taxon>Uroviricota</taxon>
        <taxon>Caudoviricetes</taxon>
        <taxon>Doucettevirus</taxon>
        <taxon>Doucettevirus doucette</taxon>
    </lineage>
</organism>